<dbReference type="InterPro" id="IPR036271">
    <property type="entry name" value="Tet_transcr_reg_TetR-rel_C_sf"/>
</dbReference>
<evidence type="ECO:0000256" key="4">
    <source>
        <dbReference type="PROSITE-ProRule" id="PRU00335"/>
    </source>
</evidence>
<dbReference type="Gene3D" id="1.10.10.60">
    <property type="entry name" value="Homeodomain-like"/>
    <property type="match status" value="1"/>
</dbReference>
<evidence type="ECO:0000259" key="5">
    <source>
        <dbReference type="PROSITE" id="PS50977"/>
    </source>
</evidence>
<reference evidence="6 7" key="1">
    <citation type="submission" date="2020-03" db="EMBL/GenBank/DDBJ databases">
        <title>Cyclobacterium plantarum sp. nov., a marine bacterium isolated from a coastal-marine wetland.</title>
        <authorList>
            <person name="Sanchez-Porro C."/>
            <person name="Ventosa A."/>
            <person name="Amoozegar M."/>
        </authorList>
    </citation>
    <scope>NUCLEOTIDE SEQUENCE [LARGE SCALE GENOMIC DNA]</scope>
    <source>
        <strain evidence="6 7">GBPx2</strain>
    </source>
</reference>
<name>A0ABX0H5P2_9BACT</name>
<keyword evidence="7" id="KW-1185">Reference proteome</keyword>
<dbReference type="Gene3D" id="1.10.357.10">
    <property type="entry name" value="Tetracycline Repressor, domain 2"/>
    <property type="match status" value="1"/>
</dbReference>
<evidence type="ECO:0000313" key="6">
    <source>
        <dbReference type="EMBL" id="NHE56755.1"/>
    </source>
</evidence>
<gene>
    <name evidence="6" type="ORF">G9Q97_08005</name>
</gene>
<evidence type="ECO:0000256" key="1">
    <source>
        <dbReference type="ARBA" id="ARBA00023015"/>
    </source>
</evidence>
<dbReference type="InterPro" id="IPR001647">
    <property type="entry name" value="HTH_TetR"/>
</dbReference>
<dbReference type="SUPFAM" id="SSF46689">
    <property type="entry name" value="Homeodomain-like"/>
    <property type="match status" value="1"/>
</dbReference>
<dbReference type="RefSeq" id="WP_166145105.1">
    <property type="nucleotide sequence ID" value="NZ_JAANYN010000002.1"/>
</dbReference>
<proteinExistence type="predicted"/>
<comment type="caution">
    <text evidence="6">The sequence shown here is derived from an EMBL/GenBank/DDBJ whole genome shotgun (WGS) entry which is preliminary data.</text>
</comment>
<feature type="domain" description="HTH tetR-type" evidence="5">
    <location>
        <begin position="1"/>
        <end position="61"/>
    </location>
</feature>
<feature type="DNA-binding region" description="H-T-H motif" evidence="4">
    <location>
        <begin position="24"/>
        <end position="43"/>
    </location>
</feature>
<dbReference type="PANTHER" id="PTHR30055">
    <property type="entry name" value="HTH-TYPE TRANSCRIPTIONAL REGULATOR RUTR"/>
    <property type="match status" value="1"/>
</dbReference>
<organism evidence="6 7">
    <name type="scientific">Cyclobacterium plantarum</name>
    <dbReference type="NCBI Taxonomy" id="2716263"/>
    <lineage>
        <taxon>Bacteria</taxon>
        <taxon>Pseudomonadati</taxon>
        <taxon>Bacteroidota</taxon>
        <taxon>Cytophagia</taxon>
        <taxon>Cytophagales</taxon>
        <taxon>Cyclobacteriaceae</taxon>
        <taxon>Cyclobacterium</taxon>
    </lineage>
</organism>
<dbReference type="Pfam" id="PF00440">
    <property type="entry name" value="TetR_N"/>
    <property type="match status" value="1"/>
</dbReference>
<accession>A0ABX0H5P2</accession>
<dbReference type="PRINTS" id="PR00455">
    <property type="entry name" value="HTHTETR"/>
</dbReference>
<dbReference type="PROSITE" id="PS50977">
    <property type="entry name" value="HTH_TETR_2"/>
    <property type="match status" value="1"/>
</dbReference>
<keyword evidence="1" id="KW-0805">Transcription regulation</keyword>
<dbReference type="InterPro" id="IPR009057">
    <property type="entry name" value="Homeodomain-like_sf"/>
</dbReference>
<dbReference type="InterPro" id="IPR050109">
    <property type="entry name" value="HTH-type_TetR-like_transc_reg"/>
</dbReference>
<keyword evidence="3" id="KW-0804">Transcription</keyword>
<dbReference type="EMBL" id="JAANYN010000002">
    <property type="protein sequence ID" value="NHE56755.1"/>
    <property type="molecule type" value="Genomic_DNA"/>
</dbReference>
<keyword evidence="2 4" id="KW-0238">DNA-binding</keyword>
<evidence type="ECO:0000256" key="2">
    <source>
        <dbReference type="ARBA" id="ARBA00023125"/>
    </source>
</evidence>
<sequence length="202" mass="23748">METREKIIQVALEQFLVFGIRAVTMDEIARQVGMSKKTLYEEFSSKEELVNASFEVALKEDECAFDQMMEEDEGVIGHLLRMTRYLRERFSSMNPLLMHEIQRFYPKCWKKLEEFKRDHAWKGIVEVLEKGKQSGDFRREINSEILAFMRLEQITSAFSGNVPGGKYSLLEYHLQILDHFIHGILTEQGRSNYYKKLAIHQS</sequence>
<dbReference type="SUPFAM" id="SSF48498">
    <property type="entry name" value="Tetracyclin repressor-like, C-terminal domain"/>
    <property type="match status" value="1"/>
</dbReference>
<protein>
    <submittedName>
        <fullName evidence="6">TetR/AcrR family transcriptional regulator</fullName>
    </submittedName>
</protein>
<dbReference type="PANTHER" id="PTHR30055:SF234">
    <property type="entry name" value="HTH-TYPE TRANSCRIPTIONAL REGULATOR BETI"/>
    <property type="match status" value="1"/>
</dbReference>
<evidence type="ECO:0000313" key="7">
    <source>
        <dbReference type="Proteomes" id="UP000649799"/>
    </source>
</evidence>
<evidence type="ECO:0000256" key="3">
    <source>
        <dbReference type="ARBA" id="ARBA00023163"/>
    </source>
</evidence>
<dbReference type="Proteomes" id="UP000649799">
    <property type="component" value="Unassembled WGS sequence"/>
</dbReference>